<evidence type="ECO:0000256" key="1">
    <source>
        <dbReference type="ARBA" id="ARBA00018517"/>
    </source>
</evidence>
<evidence type="ECO:0000256" key="2">
    <source>
        <dbReference type="ARBA" id="ARBA00025783"/>
    </source>
</evidence>
<evidence type="ECO:0000256" key="6">
    <source>
        <dbReference type="ARBA" id="ARBA00049075"/>
    </source>
</evidence>
<dbReference type="GO" id="GO:0071164">
    <property type="term" value="F:RNA cap trimethylguanosine synthase activity"/>
    <property type="evidence" value="ECO:0007669"/>
    <property type="project" value="TreeGrafter"/>
</dbReference>
<dbReference type="AlphaFoldDB" id="A0A6G0YGJ7"/>
<reference evidence="8 9" key="1">
    <citation type="submission" date="2019-08" db="EMBL/GenBank/DDBJ databases">
        <title>Whole genome of Aphis craccivora.</title>
        <authorList>
            <person name="Voronova N.V."/>
            <person name="Shulinski R.S."/>
            <person name="Bandarenka Y.V."/>
            <person name="Zhorov D.G."/>
            <person name="Warner D."/>
        </authorList>
    </citation>
    <scope>NUCLEOTIDE SEQUENCE [LARGE SCALE GENOMIC DNA]</scope>
    <source>
        <strain evidence="8">180601</strain>
        <tissue evidence="8">Whole Body</tissue>
    </source>
</reference>
<dbReference type="GO" id="GO:0005634">
    <property type="term" value="C:nucleus"/>
    <property type="evidence" value="ECO:0007669"/>
    <property type="project" value="TreeGrafter"/>
</dbReference>
<comment type="similarity">
    <text evidence="2">Belongs to the methyltransferase superfamily. Trimethylguanosine synthase family.</text>
</comment>
<dbReference type="PANTHER" id="PTHR14741:SF32">
    <property type="entry name" value="TRIMETHYLGUANOSINE SYNTHASE"/>
    <property type="match status" value="1"/>
</dbReference>
<gene>
    <name evidence="8" type="ORF">FWK35_00028078</name>
</gene>
<comment type="caution">
    <text evidence="8">The sequence shown here is derived from an EMBL/GenBank/DDBJ whole genome shotgun (WGS) entry which is preliminary data.</text>
</comment>
<dbReference type="EMBL" id="VUJU01004187">
    <property type="protein sequence ID" value="KAF0755283.1"/>
    <property type="molecule type" value="Genomic_DNA"/>
</dbReference>
<evidence type="ECO:0000256" key="4">
    <source>
        <dbReference type="ARBA" id="ARBA00048740"/>
    </source>
</evidence>
<evidence type="ECO:0000256" key="3">
    <source>
        <dbReference type="ARBA" id="ARBA00047418"/>
    </source>
</evidence>
<accession>A0A6G0YGJ7</accession>
<dbReference type="Pfam" id="PF09445">
    <property type="entry name" value="Methyltransf_15"/>
    <property type="match status" value="1"/>
</dbReference>
<organism evidence="8 9">
    <name type="scientific">Aphis craccivora</name>
    <name type="common">Cowpea aphid</name>
    <dbReference type="NCBI Taxonomy" id="307492"/>
    <lineage>
        <taxon>Eukaryota</taxon>
        <taxon>Metazoa</taxon>
        <taxon>Ecdysozoa</taxon>
        <taxon>Arthropoda</taxon>
        <taxon>Hexapoda</taxon>
        <taxon>Insecta</taxon>
        <taxon>Pterygota</taxon>
        <taxon>Neoptera</taxon>
        <taxon>Paraneoptera</taxon>
        <taxon>Hemiptera</taxon>
        <taxon>Sternorrhyncha</taxon>
        <taxon>Aphidomorpha</taxon>
        <taxon>Aphidoidea</taxon>
        <taxon>Aphididae</taxon>
        <taxon>Aphidini</taxon>
        <taxon>Aphis</taxon>
        <taxon>Aphis</taxon>
    </lineage>
</organism>
<name>A0A6G0YGJ7_APHCR</name>
<dbReference type="InterPro" id="IPR029063">
    <property type="entry name" value="SAM-dependent_MTases_sf"/>
</dbReference>
<comment type="catalytic activity">
    <reaction evidence="5">
        <text>a 5'-end (N(2),N(7)-dimethyl 5'-triphosphoguanosine)-ribonucleoside in snRNA + S-adenosyl-L-methionine = a 5'-end (N(2),N(2),N(7)-trimethyl 5'-triphosphoguanosine)-ribonucleoside in snRNA + S-adenosyl-L-homocysteine + H(+)</text>
        <dbReference type="Rhea" id="RHEA:78479"/>
        <dbReference type="Rhea" id="RHEA-COMP:19087"/>
        <dbReference type="Rhea" id="RHEA-COMP:19089"/>
        <dbReference type="ChEBI" id="CHEBI:15378"/>
        <dbReference type="ChEBI" id="CHEBI:57856"/>
        <dbReference type="ChEBI" id="CHEBI:59789"/>
        <dbReference type="ChEBI" id="CHEBI:167623"/>
        <dbReference type="ChEBI" id="CHEBI:172880"/>
    </reaction>
    <physiologicalReaction direction="left-to-right" evidence="5">
        <dbReference type="Rhea" id="RHEA:78480"/>
    </physiologicalReaction>
</comment>
<protein>
    <recommendedName>
        <fullName evidence="1">Trimethylguanosine synthase</fullName>
    </recommendedName>
    <alternativeName>
        <fullName evidence="7">Cap-specific guanine-N(2) methyltransferase</fullName>
    </alternativeName>
</protein>
<comment type="catalytic activity">
    <reaction evidence="6">
        <text>a 5'-end (N(7)-methyl 5'-triphosphoguanosine)-ribonucleoside in snRNA + S-adenosyl-L-methionine = a 5'-end (N(2),N(7)-dimethyl 5'-triphosphoguanosine)-ribonucleoside in snRNA + S-adenosyl-L-homocysteine + H(+)</text>
        <dbReference type="Rhea" id="RHEA:78471"/>
        <dbReference type="Rhea" id="RHEA-COMP:19085"/>
        <dbReference type="Rhea" id="RHEA-COMP:19087"/>
        <dbReference type="ChEBI" id="CHEBI:15378"/>
        <dbReference type="ChEBI" id="CHEBI:57856"/>
        <dbReference type="ChEBI" id="CHEBI:59789"/>
        <dbReference type="ChEBI" id="CHEBI:156461"/>
        <dbReference type="ChEBI" id="CHEBI:172880"/>
    </reaction>
    <physiologicalReaction direction="left-to-right" evidence="6">
        <dbReference type="Rhea" id="RHEA:78472"/>
    </physiologicalReaction>
</comment>
<dbReference type="SUPFAM" id="SSF53335">
    <property type="entry name" value="S-adenosyl-L-methionine-dependent methyltransferases"/>
    <property type="match status" value="1"/>
</dbReference>
<evidence type="ECO:0000256" key="5">
    <source>
        <dbReference type="ARBA" id="ARBA00048763"/>
    </source>
</evidence>
<dbReference type="OrthoDB" id="6619622at2759"/>
<comment type="catalytic activity">
    <reaction evidence="3">
        <text>a 5'-end (N(2),N(7)-dimethyl 5'-triphosphoguanosine)-ribonucleoside in snoRNA + S-adenosyl-L-methionine = a 5'-end (N(2),N(2),N(7)-trimethyl 5'-triphosphoguanosine)-ribonucleoside in snoRNA + S-adenosyl-L-homocysteine + H(+)</text>
        <dbReference type="Rhea" id="RHEA:78507"/>
        <dbReference type="Rhea" id="RHEA-COMP:19088"/>
        <dbReference type="Rhea" id="RHEA-COMP:19090"/>
        <dbReference type="ChEBI" id="CHEBI:15378"/>
        <dbReference type="ChEBI" id="CHEBI:57856"/>
        <dbReference type="ChEBI" id="CHEBI:59789"/>
        <dbReference type="ChEBI" id="CHEBI:167623"/>
        <dbReference type="ChEBI" id="CHEBI:172880"/>
    </reaction>
    <physiologicalReaction direction="left-to-right" evidence="3">
        <dbReference type="Rhea" id="RHEA:78508"/>
    </physiologicalReaction>
</comment>
<dbReference type="InterPro" id="IPR019012">
    <property type="entry name" value="RNA_cap_Gua-N2-MeTrfase"/>
</dbReference>
<dbReference type="PANTHER" id="PTHR14741">
    <property type="entry name" value="S-ADENOSYLMETHIONINE-DEPENDENT METHYLTRANSFERASE RELATED"/>
    <property type="match status" value="1"/>
</dbReference>
<sequence>MCQGPVIACDIDLEKIRLAYHNAEICGVAHKIDFVVGDIFQMYDKLKANVVFMSPPWVGPGCLIEKCYSLTSMCLEHEGEDLKFLILLKLLRLILHSICRKPQI</sequence>
<evidence type="ECO:0000313" key="9">
    <source>
        <dbReference type="Proteomes" id="UP000478052"/>
    </source>
</evidence>
<evidence type="ECO:0000313" key="8">
    <source>
        <dbReference type="EMBL" id="KAF0755283.1"/>
    </source>
</evidence>
<comment type="catalytic activity">
    <reaction evidence="4">
        <text>a 5'-end (N(7)-methyl 5'-triphosphoguanosine)-ribonucleoside in snoRNA + S-adenosyl-L-methionine = a 5'-end (N(2),N(7)-dimethyl 5'-triphosphoguanosine)-ribonucleoside in snoRNA + S-adenosyl-L-homocysteine + H(+)</text>
        <dbReference type="Rhea" id="RHEA:78475"/>
        <dbReference type="Rhea" id="RHEA-COMP:19086"/>
        <dbReference type="Rhea" id="RHEA-COMP:19088"/>
        <dbReference type="ChEBI" id="CHEBI:15378"/>
        <dbReference type="ChEBI" id="CHEBI:57856"/>
        <dbReference type="ChEBI" id="CHEBI:59789"/>
        <dbReference type="ChEBI" id="CHEBI:156461"/>
        <dbReference type="ChEBI" id="CHEBI:172880"/>
    </reaction>
    <physiologicalReaction direction="left-to-right" evidence="4">
        <dbReference type="Rhea" id="RHEA:78476"/>
    </physiologicalReaction>
</comment>
<dbReference type="Gene3D" id="3.40.50.150">
    <property type="entry name" value="Vaccinia Virus protein VP39"/>
    <property type="match status" value="1"/>
</dbReference>
<evidence type="ECO:0000256" key="7">
    <source>
        <dbReference type="ARBA" id="ARBA00049790"/>
    </source>
</evidence>
<keyword evidence="9" id="KW-1185">Reference proteome</keyword>
<dbReference type="Proteomes" id="UP000478052">
    <property type="component" value="Unassembled WGS sequence"/>
</dbReference>
<proteinExistence type="inferred from homology"/>